<comment type="function">
    <text evidence="5">Catalyzes the oxidation of either pyridoxine 5'-phosphate (PNP) or pyridoxamine 5'-phosphate (PMP) into pyridoxal 5'-phosphate (PLP).</text>
</comment>
<evidence type="ECO:0000259" key="6">
    <source>
        <dbReference type="Pfam" id="PF01243"/>
    </source>
</evidence>
<comment type="subunit">
    <text evidence="5">Homodimer.</text>
</comment>
<dbReference type="EC" id="1.4.3.5" evidence="5"/>
<dbReference type="RefSeq" id="WP_311364525.1">
    <property type="nucleotide sequence ID" value="NZ_JAVRIC010000007.1"/>
</dbReference>
<dbReference type="PANTHER" id="PTHR10851:SF0">
    <property type="entry name" value="PYRIDOXINE-5'-PHOSPHATE OXIDASE"/>
    <property type="match status" value="1"/>
</dbReference>
<evidence type="ECO:0000256" key="2">
    <source>
        <dbReference type="ARBA" id="ARBA00022630"/>
    </source>
</evidence>
<evidence type="ECO:0000259" key="7">
    <source>
        <dbReference type="Pfam" id="PF10590"/>
    </source>
</evidence>
<reference evidence="8 9" key="1">
    <citation type="submission" date="2023-09" db="EMBL/GenBank/DDBJ databases">
        <authorList>
            <person name="Rey-Velasco X."/>
        </authorList>
    </citation>
    <scope>NUCLEOTIDE SEQUENCE [LARGE SCALE GENOMIC DNA]</scope>
    <source>
        <strain evidence="8 9">W345</strain>
    </source>
</reference>
<feature type="binding site" evidence="5">
    <location>
        <position position="121"/>
    </location>
    <ligand>
        <name>substrate</name>
    </ligand>
</feature>
<feature type="binding site" evidence="5">
    <location>
        <position position="179"/>
    </location>
    <ligand>
        <name>FMN</name>
        <dbReference type="ChEBI" id="CHEBI:58210"/>
    </ligand>
</feature>
<protein>
    <recommendedName>
        <fullName evidence="5">Pyridoxine/pyridoxamine 5'-phosphate oxidase</fullName>
        <ecNumber evidence="5">1.4.3.5</ecNumber>
    </recommendedName>
    <alternativeName>
        <fullName evidence="5">PNP/PMP oxidase</fullName>
        <shortName evidence="5">PNPOx</shortName>
    </alternativeName>
    <alternativeName>
        <fullName evidence="5">Pyridoxal 5'-phosphate synthase</fullName>
    </alternativeName>
</protein>
<evidence type="ECO:0000256" key="5">
    <source>
        <dbReference type="HAMAP-Rule" id="MF_01629"/>
    </source>
</evidence>
<dbReference type="PANTHER" id="PTHR10851">
    <property type="entry name" value="PYRIDOXINE-5-PHOSPHATE OXIDASE"/>
    <property type="match status" value="1"/>
</dbReference>
<keyword evidence="4 5" id="KW-0560">Oxidoreductase</keyword>
<dbReference type="InterPro" id="IPR011576">
    <property type="entry name" value="Pyridox_Oxase_N"/>
</dbReference>
<evidence type="ECO:0000256" key="3">
    <source>
        <dbReference type="ARBA" id="ARBA00022643"/>
    </source>
</evidence>
<comment type="pathway">
    <text evidence="5">Cofactor metabolism; pyridoxal 5'-phosphate salvage; pyridoxal 5'-phosphate from pyridoxine 5'-phosphate: step 1/1.</text>
</comment>
<dbReference type="EMBL" id="JAVRIC010000007">
    <property type="protein sequence ID" value="MDT0497133.1"/>
    <property type="molecule type" value="Genomic_DNA"/>
</dbReference>
<comment type="caution">
    <text evidence="8">The sequence shown here is derived from an EMBL/GenBank/DDBJ whole genome shotgun (WGS) entry which is preliminary data.</text>
</comment>
<dbReference type="Proteomes" id="UP001254608">
    <property type="component" value="Unassembled WGS sequence"/>
</dbReference>
<feature type="domain" description="Pyridoxine 5'-phosphate oxidase dimerisation C-terminal" evidence="7">
    <location>
        <begin position="166"/>
        <end position="206"/>
    </location>
</feature>
<feature type="binding site" evidence="5">
    <location>
        <begin position="134"/>
        <end position="135"/>
    </location>
    <ligand>
        <name>FMN</name>
        <dbReference type="ChEBI" id="CHEBI:58210"/>
    </ligand>
</feature>
<feature type="binding site" evidence="5">
    <location>
        <position position="60"/>
    </location>
    <ligand>
        <name>substrate</name>
    </ligand>
</feature>
<comment type="similarity">
    <text evidence="1 5">Belongs to the pyridoxamine 5'-phosphate oxidase family.</text>
</comment>
<gene>
    <name evidence="5 8" type="primary">pdxH</name>
    <name evidence="8" type="ORF">RM530_07105</name>
</gene>
<evidence type="ECO:0000256" key="4">
    <source>
        <dbReference type="ARBA" id="ARBA00023002"/>
    </source>
</evidence>
<feature type="binding site" evidence="5">
    <location>
        <position position="76"/>
    </location>
    <ligand>
        <name>FMN</name>
        <dbReference type="ChEBI" id="CHEBI:58210"/>
    </ligand>
</feature>
<proteinExistence type="inferred from homology"/>
<name>A0ABU2WGX6_9GAMM</name>
<keyword evidence="2 5" id="KW-0285">Flavoprotein</keyword>
<evidence type="ECO:0000313" key="9">
    <source>
        <dbReference type="Proteomes" id="UP001254608"/>
    </source>
</evidence>
<comment type="catalytic activity">
    <reaction evidence="5">
        <text>pyridoxamine 5'-phosphate + O2 + H2O = pyridoxal 5'-phosphate + H2O2 + NH4(+)</text>
        <dbReference type="Rhea" id="RHEA:15817"/>
        <dbReference type="ChEBI" id="CHEBI:15377"/>
        <dbReference type="ChEBI" id="CHEBI:15379"/>
        <dbReference type="ChEBI" id="CHEBI:16240"/>
        <dbReference type="ChEBI" id="CHEBI:28938"/>
        <dbReference type="ChEBI" id="CHEBI:58451"/>
        <dbReference type="ChEBI" id="CHEBI:597326"/>
        <dbReference type="EC" id="1.4.3.5"/>
    </reaction>
</comment>
<dbReference type="InterPro" id="IPR012349">
    <property type="entry name" value="Split_barrel_FMN-bd"/>
</dbReference>
<dbReference type="Pfam" id="PF10590">
    <property type="entry name" value="PNP_phzG_C"/>
    <property type="match status" value="1"/>
</dbReference>
<dbReference type="GO" id="GO:0004733">
    <property type="term" value="F:pyridoxamine phosphate oxidase activity"/>
    <property type="evidence" value="ECO:0007669"/>
    <property type="project" value="UniProtKB-EC"/>
</dbReference>
<sequence>MPQYTRNPPLDIPELDPDPLKQLDKWLADAREAGMIDPTAMALGTATPDGRPSVRIVLFKGFRHGGLNFYTHLLSRKGLELEMNPFVAATFWWDRLERQVRVEGRVSRLPETVARDYFQSRPRESQLSAYTSRQSQVVGSREALDARMRDNAQKFEGQAIPFPDSWGGYSLEPESFEFWQGRPGRTHDRLLYRRCVKAWKIERLEP</sequence>
<dbReference type="InterPro" id="IPR000659">
    <property type="entry name" value="Pyridox_Oxase"/>
</dbReference>
<evidence type="ECO:0000256" key="1">
    <source>
        <dbReference type="ARBA" id="ARBA00007301"/>
    </source>
</evidence>
<dbReference type="PIRSF" id="PIRSF000190">
    <property type="entry name" value="Pyd_amn-ph_oxd"/>
    <property type="match status" value="1"/>
</dbReference>
<feature type="binding site" evidence="5">
    <location>
        <begin position="185"/>
        <end position="187"/>
    </location>
    <ligand>
        <name>substrate</name>
    </ligand>
</feature>
<feature type="binding site" evidence="5">
    <location>
        <position position="77"/>
    </location>
    <ligand>
        <name>FMN</name>
        <dbReference type="ChEBI" id="CHEBI:58210"/>
    </ligand>
</feature>
<accession>A0ABU2WGX6</accession>
<dbReference type="Pfam" id="PF01243">
    <property type="entry name" value="PNPOx_N"/>
    <property type="match status" value="1"/>
</dbReference>
<dbReference type="SUPFAM" id="SSF50475">
    <property type="entry name" value="FMN-binding split barrel"/>
    <property type="match status" value="1"/>
</dbReference>
<feature type="binding site" evidence="5">
    <location>
        <position position="189"/>
    </location>
    <ligand>
        <name>FMN</name>
        <dbReference type="ChEBI" id="CHEBI:58210"/>
    </ligand>
</feature>
<dbReference type="HAMAP" id="MF_01629">
    <property type="entry name" value="PdxH"/>
    <property type="match status" value="1"/>
</dbReference>
<dbReference type="NCBIfam" id="NF004231">
    <property type="entry name" value="PRK05679.1"/>
    <property type="match status" value="1"/>
</dbReference>
<feature type="binding site" evidence="5">
    <location>
        <begin position="55"/>
        <end position="60"/>
    </location>
    <ligand>
        <name>FMN</name>
        <dbReference type="ChEBI" id="CHEBI:58210"/>
    </ligand>
</feature>
<feature type="binding site" evidence="5">
    <location>
        <position position="117"/>
    </location>
    <ligand>
        <name>substrate</name>
    </ligand>
</feature>
<comment type="pathway">
    <text evidence="5">Cofactor metabolism; pyridoxal 5'-phosphate salvage; pyridoxal 5'-phosphate from pyridoxamine 5'-phosphate: step 1/1.</text>
</comment>
<keyword evidence="9" id="KW-1185">Reference proteome</keyword>
<feature type="binding site" evidence="5">
    <location>
        <begin position="70"/>
        <end position="71"/>
    </location>
    <ligand>
        <name>FMN</name>
        <dbReference type="ChEBI" id="CHEBI:58210"/>
    </ligand>
</feature>
<keyword evidence="3 5" id="KW-0288">FMN</keyword>
<dbReference type="NCBIfam" id="TIGR00558">
    <property type="entry name" value="pdxH"/>
    <property type="match status" value="1"/>
</dbReference>
<feature type="binding site" evidence="5">
    <location>
        <position position="125"/>
    </location>
    <ligand>
        <name>substrate</name>
    </ligand>
</feature>
<dbReference type="Gene3D" id="2.30.110.10">
    <property type="entry name" value="Electron Transport, Fmn-binding Protein, Chain A"/>
    <property type="match status" value="1"/>
</dbReference>
<feature type="binding site" evidence="5">
    <location>
        <position position="99"/>
    </location>
    <ligand>
        <name>FMN</name>
        <dbReference type="ChEBI" id="CHEBI:58210"/>
    </ligand>
</feature>
<keyword evidence="5" id="KW-0664">Pyridoxine biosynthesis</keyword>
<organism evidence="8 9">
    <name type="scientific">Banduia mediterranea</name>
    <dbReference type="NCBI Taxonomy" id="3075609"/>
    <lineage>
        <taxon>Bacteria</taxon>
        <taxon>Pseudomonadati</taxon>
        <taxon>Pseudomonadota</taxon>
        <taxon>Gammaproteobacteria</taxon>
        <taxon>Nevskiales</taxon>
        <taxon>Algiphilaceae</taxon>
        <taxon>Banduia</taxon>
    </lineage>
</organism>
<feature type="domain" description="Pyridoxamine 5'-phosphate oxidase N-terminal" evidence="6">
    <location>
        <begin position="35"/>
        <end position="147"/>
    </location>
</feature>
<comment type="catalytic activity">
    <reaction evidence="5">
        <text>pyridoxine 5'-phosphate + O2 = pyridoxal 5'-phosphate + H2O2</text>
        <dbReference type="Rhea" id="RHEA:15149"/>
        <dbReference type="ChEBI" id="CHEBI:15379"/>
        <dbReference type="ChEBI" id="CHEBI:16240"/>
        <dbReference type="ChEBI" id="CHEBI:58589"/>
        <dbReference type="ChEBI" id="CHEBI:597326"/>
        <dbReference type="EC" id="1.4.3.5"/>
    </reaction>
</comment>
<dbReference type="InterPro" id="IPR019576">
    <property type="entry name" value="Pyridoxamine_oxidase_dimer_C"/>
</dbReference>
<evidence type="ECO:0000313" key="8">
    <source>
        <dbReference type="EMBL" id="MDT0497133.1"/>
    </source>
</evidence>
<comment type="cofactor">
    <cofactor evidence="5">
        <name>FMN</name>
        <dbReference type="ChEBI" id="CHEBI:58210"/>
    </cofactor>
    <text evidence="5">Binds 1 FMN per subunit.</text>
</comment>